<evidence type="ECO:0000256" key="4">
    <source>
        <dbReference type="ARBA" id="ARBA00013136"/>
    </source>
</evidence>
<dbReference type="GO" id="GO:0031966">
    <property type="term" value="C:mitochondrial membrane"/>
    <property type="evidence" value="ECO:0007669"/>
    <property type="project" value="UniProtKB-SubCell"/>
</dbReference>
<protein>
    <recommendedName>
        <fullName evidence="4 9">D-arabinono-1,4-lactone oxidase</fullName>
        <shortName evidence="9">ALO</shortName>
        <ecNumber evidence="4 9">1.1.3.37</ecNumber>
    </recommendedName>
    <alternativeName>
        <fullName evidence="8 9">L-galactono-gamma-lactone oxidase</fullName>
    </alternativeName>
</protein>
<dbReference type="PANTHER" id="PTHR43762">
    <property type="entry name" value="L-GULONOLACTONE OXIDASE"/>
    <property type="match status" value="1"/>
</dbReference>
<evidence type="ECO:0000256" key="9">
    <source>
        <dbReference type="RuleBase" id="RU367158"/>
    </source>
</evidence>
<comment type="cofactor">
    <cofactor evidence="1 9">
        <name>FAD</name>
        <dbReference type="ChEBI" id="CHEBI:57692"/>
    </cofactor>
</comment>
<feature type="domain" description="FAD-binding PCMH-type" evidence="10">
    <location>
        <begin position="36"/>
        <end position="206"/>
    </location>
</feature>
<keyword evidence="9" id="KW-0496">Mitochondrion</keyword>
<dbReference type="UniPathway" id="UPA00771">
    <property type="reaction ID" value="UER00766"/>
</dbReference>
<dbReference type="EC" id="1.1.3.37" evidence="4 9"/>
<dbReference type="Pfam" id="PF04030">
    <property type="entry name" value="ALO"/>
    <property type="match status" value="1"/>
</dbReference>
<dbReference type="Gene3D" id="3.30.43.10">
    <property type="entry name" value="Uridine Diphospho-n-acetylenolpyruvylglucosamine Reductase, domain 2"/>
    <property type="match status" value="1"/>
</dbReference>
<dbReference type="InterPro" id="IPR016166">
    <property type="entry name" value="FAD-bd_PCMH"/>
</dbReference>
<keyword evidence="6 9" id="KW-0274">FAD</keyword>
<dbReference type="InterPro" id="IPR030654">
    <property type="entry name" value="Sugar_lactone_oxidase"/>
</dbReference>
<dbReference type="Gene3D" id="3.30.70.2520">
    <property type="match status" value="1"/>
</dbReference>
<dbReference type="Pfam" id="PF01565">
    <property type="entry name" value="FAD_binding_4"/>
    <property type="match status" value="1"/>
</dbReference>
<dbReference type="PROSITE" id="PS00862">
    <property type="entry name" value="OX2_COVAL_FAD"/>
    <property type="match status" value="1"/>
</dbReference>
<evidence type="ECO:0000256" key="1">
    <source>
        <dbReference type="ARBA" id="ARBA00001974"/>
    </source>
</evidence>
<proteinExistence type="inferred from homology"/>
<dbReference type="InterPro" id="IPR016167">
    <property type="entry name" value="FAD-bd_PCMH_sub1"/>
</dbReference>
<comment type="catalytic activity">
    <reaction evidence="9">
        <text>D-arabinono-1,4-lactone + O2 = dehydro-D-arabinono-1,4-lactone + H2O2 + H(+)</text>
        <dbReference type="Rhea" id="RHEA:23756"/>
        <dbReference type="ChEBI" id="CHEBI:15378"/>
        <dbReference type="ChEBI" id="CHEBI:15379"/>
        <dbReference type="ChEBI" id="CHEBI:16240"/>
        <dbReference type="ChEBI" id="CHEBI:16292"/>
        <dbReference type="ChEBI" id="CHEBI:58277"/>
        <dbReference type="EC" id="1.1.3.37"/>
    </reaction>
</comment>
<comment type="subcellular location">
    <subcellularLocation>
        <location evidence="9">Mitochondrion membrane</location>
    </subcellularLocation>
</comment>
<dbReference type="InterPro" id="IPR006094">
    <property type="entry name" value="Oxid_FAD_bind_N"/>
</dbReference>
<dbReference type="InterPro" id="IPR010031">
    <property type="entry name" value="FAD_lactone_oxidase-like"/>
</dbReference>
<keyword evidence="7 9" id="KW-0560">Oxidoreductase</keyword>
<evidence type="ECO:0000256" key="5">
    <source>
        <dbReference type="ARBA" id="ARBA00022630"/>
    </source>
</evidence>
<evidence type="ECO:0000256" key="2">
    <source>
        <dbReference type="ARBA" id="ARBA00005083"/>
    </source>
</evidence>
<sequence length="583" mass="65317">MASALDNIDSELSKLDPDVPFRATRTHTHHTWAKTFYSHPSLYIRPHTLPEIQKAVTLARRCRRRLVVVGCGHSPSDLTCTSAWMMNLDRFDNVLRVDKASRTMTVEGGIRLRDMNLKAKEHGLTMPNLGSIDQQSIVGALATATHGSAIGHGLLSKSVRSLRIVLANGRAVRCSNEQSQDLFRAALVSLGALGVIVEVEFEMVQATNIEWTQTLRPLSFVLDNWEKDLWTAAEYTRVWWLPYTSRAIVWSAEKTSSPPRQATTSWYGGSMGFHTYHVLLWLANYVPRLLPAIEWFVFGMQYGFKLATSTSAIEEQRSGLLMNCLYSQFVNEWAFPLHKGPEAIMRLQSWINGDAAAANIPVSPKGVWVHAPIEVRVSDTSSTTPRPFLDPSFPDGPTLYLNATLYRPYGLDPPCVTRYYEAFEHLMKELGARPHWAKNFSTVSKAEVKDMYGESLTRWLRVRDSVDPEGMFVGDWHRRYIMPATTGRLPLEEKEVGRVRRSGGGIVWVGEMETRAEKSGWASGSSESSFDQLNEAETEASVLLREIEGSEGEIGFSDDEEVGAQVVEGAIRGVTGVRVFDRM</sequence>
<evidence type="ECO:0000256" key="8">
    <source>
        <dbReference type="ARBA" id="ARBA00033418"/>
    </source>
</evidence>
<gene>
    <name evidence="11" type="ORF">K402DRAFT_464534</name>
</gene>
<dbReference type="InterPro" id="IPR016169">
    <property type="entry name" value="FAD-bd_PCMH_sub2"/>
</dbReference>
<dbReference type="PROSITE" id="PS51387">
    <property type="entry name" value="FAD_PCMH"/>
    <property type="match status" value="1"/>
</dbReference>
<reference evidence="11" key="1">
    <citation type="journal article" date="2020" name="Stud. Mycol.">
        <title>101 Dothideomycetes genomes: a test case for predicting lifestyles and emergence of pathogens.</title>
        <authorList>
            <person name="Haridas S."/>
            <person name="Albert R."/>
            <person name="Binder M."/>
            <person name="Bloem J."/>
            <person name="Labutti K."/>
            <person name="Salamov A."/>
            <person name="Andreopoulos B."/>
            <person name="Baker S."/>
            <person name="Barry K."/>
            <person name="Bills G."/>
            <person name="Bluhm B."/>
            <person name="Cannon C."/>
            <person name="Castanera R."/>
            <person name="Culley D."/>
            <person name="Daum C."/>
            <person name="Ezra D."/>
            <person name="Gonzalez J."/>
            <person name="Henrissat B."/>
            <person name="Kuo A."/>
            <person name="Liang C."/>
            <person name="Lipzen A."/>
            <person name="Lutzoni F."/>
            <person name="Magnuson J."/>
            <person name="Mondo S."/>
            <person name="Nolan M."/>
            <person name="Ohm R."/>
            <person name="Pangilinan J."/>
            <person name="Park H.-J."/>
            <person name="Ramirez L."/>
            <person name="Alfaro M."/>
            <person name="Sun H."/>
            <person name="Tritt A."/>
            <person name="Yoshinaga Y."/>
            <person name="Zwiers L.-H."/>
            <person name="Turgeon B."/>
            <person name="Goodwin S."/>
            <person name="Spatafora J."/>
            <person name="Crous P."/>
            <person name="Grigoriev I."/>
        </authorList>
    </citation>
    <scope>NUCLEOTIDE SEQUENCE</scope>
    <source>
        <strain evidence="11">CBS 113979</strain>
    </source>
</reference>
<organism evidence="11 12">
    <name type="scientific">Aulographum hederae CBS 113979</name>
    <dbReference type="NCBI Taxonomy" id="1176131"/>
    <lineage>
        <taxon>Eukaryota</taxon>
        <taxon>Fungi</taxon>
        <taxon>Dikarya</taxon>
        <taxon>Ascomycota</taxon>
        <taxon>Pezizomycotina</taxon>
        <taxon>Dothideomycetes</taxon>
        <taxon>Pleosporomycetidae</taxon>
        <taxon>Aulographales</taxon>
        <taxon>Aulographaceae</taxon>
    </lineage>
</organism>
<dbReference type="InterPro" id="IPR036318">
    <property type="entry name" value="FAD-bd_PCMH-like_sf"/>
</dbReference>
<keyword evidence="5 9" id="KW-0285">Flavoprotein</keyword>
<dbReference type="EMBL" id="ML977163">
    <property type="protein sequence ID" value="KAF1985204.1"/>
    <property type="molecule type" value="Genomic_DNA"/>
</dbReference>
<dbReference type="NCBIfam" id="TIGR01678">
    <property type="entry name" value="FAD_lactone_ox"/>
    <property type="match status" value="1"/>
</dbReference>
<dbReference type="OrthoDB" id="610608at2759"/>
<evidence type="ECO:0000256" key="6">
    <source>
        <dbReference type="ARBA" id="ARBA00022827"/>
    </source>
</evidence>
<comment type="similarity">
    <text evidence="3 9">Belongs to the oxygen-dependent FAD-linked oxidoreductase family.</text>
</comment>
<dbReference type="SUPFAM" id="SSF56176">
    <property type="entry name" value="FAD-binding/transporter-associated domain-like"/>
    <property type="match status" value="1"/>
</dbReference>
<dbReference type="PANTHER" id="PTHR43762:SF1">
    <property type="entry name" value="D-ARABINONO-1,4-LACTONE OXIDASE"/>
    <property type="match status" value="1"/>
</dbReference>
<keyword evidence="12" id="KW-1185">Reference proteome</keyword>
<dbReference type="InterPro" id="IPR006093">
    <property type="entry name" value="Oxy_OxRdtase_FAD_BS"/>
</dbReference>
<dbReference type="GO" id="GO:0071949">
    <property type="term" value="F:FAD binding"/>
    <property type="evidence" value="ECO:0007669"/>
    <property type="project" value="UniProtKB-UniRule"/>
</dbReference>
<evidence type="ECO:0000313" key="12">
    <source>
        <dbReference type="Proteomes" id="UP000800041"/>
    </source>
</evidence>
<dbReference type="AlphaFoldDB" id="A0A6G1GWM0"/>
<evidence type="ECO:0000256" key="3">
    <source>
        <dbReference type="ARBA" id="ARBA00005466"/>
    </source>
</evidence>
<dbReference type="Gene3D" id="3.30.465.10">
    <property type="match status" value="1"/>
</dbReference>
<evidence type="ECO:0000313" key="11">
    <source>
        <dbReference type="EMBL" id="KAF1985204.1"/>
    </source>
</evidence>
<evidence type="ECO:0000259" key="10">
    <source>
        <dbReference type="PROSITE" id="PS51387"/>
    </source>
</evidence>
<evidence type="ECO:0000256" key="7">
    <source>
        <dbReference type="ARBA" id="ARBA00023002"/>
    </source>
</evidence>
<accession>A0A6G1GWM0</accession>
<name>A0A6G1GWM0_9PEZI</name>
<dbReference type="GO" id="GO:0003885">
    <property type="term" value="F:D-arabinono-1,4-lactone oxidase activity"/>
    <property type="evidence" value="ECO:0007669"/>
    <property type="project" value="UniProtKB-UniRule"/>
</dbReference>
<dbReference type="Proteomes" id="UP000800041">
    <property type="component" value="Unassembled WGS sequence"/>
</dbReference>
<dbReference type="InterPro" id="IPR007173">
    <property type="entry name" value="ALO_C"/>
</dbReference>
<comment type="pathway">
    <text evidence="2 9">Cofactor biosynthesis; D-erythroascorbate biosynthesis; dehydro-D-arabinono-1,4-lactone from D-arabinose: step 2/2.</text>
</comment>